<proteinExistence type="predicted"/>
<keyword evidence="2" id="KW-1185">Reference proteome</keyword>
<protein>
    <submittedName>
        <fullName evidence="1">Uncharacterized protein</fullName>
    </submittedName>
</protein>
<evidence type="ECO:0000313" key="2">
    <source>
        <dbReference type="Proteomes" id="UP000092445"/>
    </source>
</evidence>
<sequence length="194" mass="21140">MKTTNTIILIPGVKLTKVTVFAGGGCQSSLGKASHPASLHRGGKELCSSPGILRCSSQFEGTSWDKCCPHLWLCRACPMSRVPIGPTSFPVSNSTDCKCKIDLNRLLSIVNAKSNFPQSALRAIRQQKPRSYLNKDFNIYATDGSIYAGASSFLMVKHTGELLRKFKVLEELSSTFIKLLVERSSAQKNVSGKV</sequence>
<dbReference type="AlphaFoldDB" id="A0A1B0A4N4"/>
<organism evidence="1 2">
    <name type="scientific">Glossina pallidipes</name>
    <name type="common">Tsetse fly</name>
    <dbReference type="NCBI Taxonomy" id="7398"/>
    <lineage>
        <taxon>Eukaryota</taxon>
        <taxon>Metazoa</taxon>
        <taxon>Ecdysozoa</taxon>
        <taxon>Arthropoda</taxon>
        <taxon>Hexapoda</taxon>
        <taxon>Insecta</taxon>
        <taxon>Pterygota</taxon>
        <taxon>Neoptera</taxon>
        <taxon>Endopterygota</taxon>
        <taxon>Diptera</taxon>
        <taxon>Brachycera</taxon>
        <taxon>Muscomorpha</taxon>
        <taxon>Hippoboscoidea</taxon>
        <taxon>Glossinidae</taxon>
        <taxon>Glossina</taxon>
    </lineage>
</organism>
<name>A0A1B0A4N4_GLOPL</name>
<accession>A0A1B0A4N4</accession>
<reference evidence="1" key="2">
    <citation type="submission" date="2020-05" db="UniProtKB">
        <authorList>
            <consortium name="EnsemblMetazoa"/>
        </authorList>
    </citation>
    <scope>IDENTIFICATION</scope>
    <source>
        <strain evidence="1">IAEA</strain>
    </source>
</reference>
<evidence type="ECO:0000313" key="1">
    <source>
        <dbReference type="EnsemblMetazoa" id="GPAI034367-PA"/>
    </source>
</evidence>
<reference evidence="2" key="1">
    <citation type="submission" date="2014-03" db="EMBL/GenBank/DDBJ databases">
        <authorList>
            <person name="Aksoy S."/>
            <person name="Warren W."/>
            <person name="Wilson R.K."/>
        </authorList>
    </citation>
    <scope>NUCLEOTIDE SEQUENCE [LARGE SCALE GENOMIC DNA]</scope>
    <source>
        <strain evidence="2">IAEA</strain>
    </source>
</reference>
<dbReference type="Proteomes" id="UP000092445">
    <property type="component" value="Unassembled WGS sequence"/>
</dbReference>
<dbReference type="EnsemblMetazoa" id="GPAI034367-RA">
    <property type="protein sequence ID" value="GPAI034367-PA"/>
    <property type="gene ID" value="GPAI034367"/>
</dbReference>
<dbReference type="VEuPathDB" id="VectorBase:GPAI034367"/>